<organism evidence="1 2">
    <name type="scientific">Camellia sinensis</name>
    <name type="common">Tea plant</name>
    <name type="synonym">Thea sinensis</name>
    <dbReference type="NCBI Taxonomy" id="4442"/>
    <lineage>
        <taxon>Eukaryota</taxon>
        <taxon>Viridiplantae</taxon>
        <taxon>Streptophyta</taxon>
        <taxon>Embryophyta</taxon>
        <taxon>Tracheophyta</taxon>
        <taxon>Spermatophyta</taxon>
        <taxon>Magnoliopsida</taxon>
        <taxon>eudicotyledons</taxon>
        <taxon>Gunneridae</taxon>
        <taxon>Pentapetalae</taxon>
        <taxon>asterids</taxon>
        <taxon>Ericales</taxon>
        <taxon>Theaceae</taxon>
        <taxon>Camellia</taxon>
    </lineage>
</organism>
<evidence type="ECO:0000313" key="2">
    <source>
        <dbReference type="Proteomes" id="UP000593564"/>
    </source>
</evidence>
<keyword evidence="2" id="KW-1185">Reference proteome</keyword>
<reference evidence="1 2" key="2">
    <citation type="submission" date="2020-07" db="EMBL/GenBank/DDBJ databases">
        <title>Genome assembly of wild tea tree DASZ reveals pedigree and selection history of tea varieties.</title>
        <authorList>
            <person name="Zhang W."/>
        </authorList>
    </citation>
    <scope>NUCLEOTIDE SEQUENCE [LARGE SCALE GENOMIC DNA]</scope>
    <source>
        <strain evidence="2">cv. G240</strain>
        <tissue evidence="1">Leaf</tissue>
    </source>
</reference>
<dbReference type="Proteomes" id="UP000593564">
    <property type="component" value="Unassembled WGS sequence"/>
</dbReference>
<gene>
    <name evidence="1" type="ORF">HYC85_006594</name>
</gene>
<protein>
    <submittedName>
        <fullName evidence="1">Uncharacterized protein</fullName>
    </submittedName>
</protein>
<comment type="caution">
    <text evidence="1">The sequence shown here is derived from an EMBL/GenBank/DDBJ whole genome shotgun (WGS) entry which is preliminary data.</text>
</comment>
<evidence type="ECO:0000313" key="1">
    <source>
        <dbReference type="EMBL" id="KAF5953738.1"/>
    </source>
</evidence>
<dbReference type="AlphaFoldDB" id="A0A7J7HP23"/>
<reference evidence="2" key="1">
    <citation type="journal article" date="2020" name="Nat. Commun.">
        <title>Genome assembly of wild tea tree DASZ reveals pedigree and selection history of tea varieties.</title>
        <authorList>
            <person name="Zhang W."/>
            <person name="Zhang Y."/>
            <person name="Qiu H."/>
            <person name="Guo Y."/>
            <person name="Wan H."/>
            <person name="Zhang X."/>
            <person name="Scossa F."/>
            <person name="Alseekh S."/>
            <person name="Zhang Q."/>
            <person name="Wang P."/>
            <person name="Xu L."/>
            <person name="Schmidt M.H."/>
            <person name="Jia X."/>
            <person name="Li D."/>
            <person name="Zhu A."/>
            <person name="Guo F."/>
            <person name="Chen W."/>
            <person name="Ni D."/>
            <person name="Usadel B."/>
            <person name="Fernie A.R."/>
            <person name="Wen W."/>
        </authorList>
    </citation>
    <scope>NUCLEOTIDE SEQUENCE [LARGE SCALE GENOMIC DNA]</scope>
    <source>
        <strain evidence="2">cv. G240</strain>
    </source>
</reference>
<sequence length="79" mass="9229">MAKGRDEGEEGRQPLSPNHLLLVYFQWVESKTKMNRTQNFLNNKLSKSQIIKHFINYIKKTQSSVTCVFSVGRIKNKDE</sequence>
<name>A0A7J7HP23_CAMSI</name>
<accession>A0A7J7HP23</accession>
<proteinExistence type="predicted"/>
<dbReference type="EMBL" id="JACBKZ010000003">
    <property type="protein sequence ID" value="KAF5953738.1"/>
    <property type="molecule type" value="Genomic_DNA"/>
</dbReference>